<organism evidence="2 3">
    <name type="scientific">Aquilegia coerulea</name>
    <name type="common">Rocky mountain columbine</name>
    <dbReference type="NCBI Taxonomy" id="218851"/>
    <lineage>
        <taxon>Eukaryota</taxon>
        <taxon>Viridiplantae</taxon>
        <taxon>Streptophyta</taxon>
        <taxon>Embryophyta</taxon>
        <taxon>Tracheophyta</taxon>
        <taxon>Spermatophyta</taxon>
        <taxon>Magnoliopsida</taxon>
        <taxon>Ranunculales</taxon>
        <taxon>Ranunculaceae</taxon>
        <taxon>Thalictroideae</taxon>
        <taxon>Aquilegia</taxon>
    </lineage>
</organism>
<feature type="domain" description="TOD1/MUCI70 glycosyltransferase-like" evidence="1">
    <location>
        <begin position="2"/>
        <end position="59"/>
    </location>
</feature>
<evidence type="ECO:0000259" key="1">
    <source>
        <dbReference type="Pfam" id="PF04765"/>
    </source>
</evidence>
<dbReference type="InParanoid" id="A0A2G5DQZ3"/>
<gene>
    <name evidence="2" type="ORF">AQUCO_01600288v1</name>
</gene>
<keyword evidence="3" id="KW-1185">Reference proteome</keyword>
<reference evidence="2 3" key="1">
    <citation type="submission" date="2017-09" db="EMBL/GenBank/DDBJ databases">
        <title>WGS assembly of Aquilegia coerulea Goldsmith.</title>
        <authorList>
            <person name="Hodges S."/>
            <person name="Kramer E."/>
            <person name="Nordborg M."/>
            <person name="Tomkins J."/>
            <person name="Borevitz J."/>
            <person name="Derieg N."/>
            <person name="Yan J."/>
            <person name="Mihaltcheva S."/>
            <person name="Hayes R.D."/>
            <person name="Rokhsar D."/>
        </authorList>
    </citation>
    <scope>NUCLEOTIDE SEQUENCE [LARGE SCALE GENOMIC DNA]</scope>
    <source>
        <strain evidence="3">cv. Goldsmith</strain>
    </source>
</reference>
<accession>A0A2G5DQZ3</accession>
<dbReference type="AlphaFoldDB" id="A0A2G5DQZ3"/>
<dbReference type="STRING" id="218851.A0A2G5DQZ3"/>
<feature type="domain" description="TOD1/MUCI70 glycosyltransferase-like" evidence="1">
    <location>
        <begin position="62"/>
        <end position="114"/>
    </location>
</feature>
<evidence type="ECO:0000313" key="3">
    <source>
        <dbReference type="Proteomes" id="UP000230069"/>
    </source>
</evidence>
<protein>
    <recommendedName>
        <fullName evidence="1">TOD1/MUCI70 glycosyltransferase-like domain-containing protein</fullName>
    </recommendedName>
</protein>
<dbReference type="PANTHER" id="PTHR12956">
    <property type="entry name" value="ALKALINE CERAMIDASE-RELATED"/>
    <property type="match status" value="1"/>
</dbReference>
<dbReference type="Pfam" id="PF04765">
    <property type="entry name" value="TOD1_MUCI70"/>
    <property type="match status" value="2"/>
</dbReference>
<dbReference type="PANTHER" id="PTHR12956:SF22">
    <property type="entry name" value="OS06G0724300 PROTEIN"/>
    <property type="match status" value="1"/>
</dbReference>
<proteinExistence type="predicted"/>
<sequence>MDAADVKYVKCRFVVGSGIFDGYDTPHQPLNISLRSQKLFCFLMVVDEVSFNFIKNNGQEVLFPQAQYIIWIHGTMELIVDPLLILGRYFWCGKHIFAITRHKHHQSVYEEANRYPCPLIDLHMREWNHGVRGAFFVVEWMEYLDELKKNNTGLKESRRGLG</sequence>
<dbReference type="EMBL" id="KZ305033">
    <property type="protein sequence ID" value="PIA45935.1"/>
    <property type="molecule type" value="Genomic_DNA"/>
</dbReference>
<name>A0A2G5DQZ3_AQUCA</name>
<evidence type="ECO:0000313" key="2">
    <source>
        <dbReference type="EMBL" id="PIA45935.1"/>
    </source>
</evidence>
<dbReference type="Proteomes" id="UP000230069">
    <property type="component" value="Unassembled WGS sequence"/>
</dbReference>
<dbReference type="InterPro" id="IPR006852">
    <property type="entry name" value="TOD1_MUCI70"/>
</dbReference>
<dbReference type="InterPro" id="IPR048354">
    <property type="entry name" value="TOD1_MUCI70_glycTrfase_dom"/>
</dbReference>